<accession>A0A0N8RZ96</accession>
<dbReference type="InterPro" id="IPR025409">
    <property type="entry name" value="DUF4303"/>
</dbReference>
<evidence type="ECO:0000313" key="2">
    <source>
        <dbReference type="Proteomes" id="UP000050265"/>
    </source>
</evidence>
<dbReference type="Proteomes" id="UP000050265">
    <property type="component" value="Unassembled WGS sequence"/>
</dbReference>
<organism evidence="1 2">
    <name type="scientific">Pseudomonas amygdali pv. lachrymans</name>
    <name type="common">Pseudomonas syringae pv. lachrymans</name>
    <dbReference type="NCBI Taxonomy" id="53707"/>
    <lineage>
        <taxon>Bacteria</taxon>
        <taxon>Pseudomonadati</taxon>
        <taxon>Pseudomonadota</taxon>
        <taxon>Gammaproteobacteria</taxon>
        <taxon>Pseudomonadales</taxon>
        <taxon>Pseudomonadaceae</taxon>
        <taxon>Pseudomonas</taxon>
        <taxon>Pseudomonas amygdali</taxon>
    </lineage>
</organism>
<gene>
    <name evidence="1" type="ORF">ALO35_03309</name>
</gene>
<name>A0A0N8RZ96_PSEAV</name>
<dbReference type="EMBL" id="LJQP01000067">
    <property type="protein sequence ID" value="KPX75775.1"/>
    <property type="molecule type" value="Genomic_DNA"/>
</dbReference>
<sequence>MNKPGIDALKENIRIAVDKIIDQILSEFPKDQICAFALYSDSDARTLAPSFNLKAHLNSMQAEDPEDKAYYKWSPAEWSHEFYRADFFDDVSKELENLSESVGEGESFERYRKEVFESCVTILKEFKHRFNDSIFVFAVTDFDDISLETSWIRSLNPTSEAVEFEEWRATV</sequence>
<evidence type="ECO:0000313" key="1">
    <source>
        <dbReference type="EMBL" id="KPX75775.1"/>
    </source>
</evidence>
<protein>
    <recommendedName>
        <fullName evidence="3">DUF4303 domain-containing protein</fullName>
    </recommendedName>
</protein>
<proteinExistence type="predicted"/>
<dbReference type="PATRIC" id="fig|53707.9.peg.4898"/>
<reference evidence="1 2" key="1">
    <citation type="submission" date="2015-09" db="EMBL/GenBank/DDBJ databases">
        <title>Genome announcement of multiple Pseudomonas syringae strains.</title>
        <authorList>
            <person name="Thakur S."/>
            <person name="Wang P.W."/>
            <person name="Gong Y."/>
            <person name="Weir B.S."/>
            <person name="Guttman D.S."/>
        </authorList>
    </citation>
    <scope>NUCLEOTIDE SEQUENCE [LARGE SCALE GENOMIC DNA]</scope>
    <source>
        <strain evidence="1 2">ICMP3507</strain>
    </source>
</reference>
<dbReference type="AlphaFoldDB" id="A0A0N8RZ96"/>
<comment type="caution">
    <text evidence="1">The sequence shown here is derived from an EMBL/GenBank/DDBJ whole genome shotgun (WGS) entry which is preliminary data.</text>
</comment>
<dbReference type="Pfam" id="PF14136">
    <property type="entry name" value="DUF4303"/>
    <property type="match status" value="1"/>
</dbReference>
<evidence type="ECO:0008006" key="3">
    <source>
        <dbReference type="Google" id="ProtNLM"/>
    </source>
</evidence>